<comment type="similarity">
    <text evidence="1">Belongs to the FAM13 family.</text>
</comment>
<feature type="compositionally biased region" description="Basic and acidic residues" evidence="2">
    <location>
        <begin position="505"/>
        <end position="516"/>
    </location>
</feature>
<proteinExistence type="inferred from homology"/>
<dbReference type="InterPro" id="IPR039102">
    <property type="entry name" value="FAM13"/>
</dbReference>
<feature type="compositionally biased region" description="Pro residues" evidence="2">
    <location>
        <begin position="293"/>
        <end position="303"/>
    </location>
</feature>
<feature type="region of interest" description="Disordered" evidence="2">
    <location>
        <begin position="700"/>
        <end position="722"/>
    </location>
</feature>
<dbReference type="GO" id="GO:0007165">
    <property type="term" value="P:signal transduction"/>
    <property type="evidence" value="ECO:0007669"/>
    <property type="project" value="InterPro"/>
</dbReference>
<gene>
    <name evidence="4" type="ORF">MEDL_52313</name>
</gene>
<protein>
    <recommendedName>
        <fullName evidence="3">Rho-GAP domain-containing protein</fullName>
    </recommendedName>
</protein>
<feature type="region of interest" description="Disordered" evidence="2">
    <location>
        <begin position="286"/>
        <end position="350"/>
    </location>
</feature>
<dbReference type="Pfam" id="PF00620">
    <property type="entry name" value="RhoGAP"/>
    <property type="match status" value="1"/>
</dbReference>
<dbReference type="AlphaFoldDB" id="A0A8S3UBV4"/>
<feature type="compositionally biased region" description="Basic and acidic residues" evidence="2">
    <location>
        <begin position="319"/>
        <end position="340"/>
    </location>
</feature>
<dbReference type="OrthoDB" id="185175at2759"/>
<sequence length="1089" mass="123922">MYAGMSQCKQIVLMSKKLTDNTNVTGSIGNETDNNVNTMTDTPSSTKGLPINGSMDKMKKLLSPGTRKKVFSNVNRTFGVHLDDLLAREGNKYKVPFAVMKICETIAEKGLDQEGIFRVSGSSKIIEKLRGEFDQRGDANLEEDGDIAAVAGVLKLFLRELPIPLVPENRTQQFVCIQDAYQNDIKACLYQLKQCLHDNLPKEHYNLLKYLSGFLITVAKHEKQNKMTAMSLAIVFGPNIFRCAQGIDGLRDQGAINQVVYKFIAHYNSLFRDENEDPPELHWVRHSEENQKTPPPPRPPPPKVYIEDKPVPSPRKIRHENYDSVHYQDGEDIEHNDHSETSSSLTVGRGNIHSPMFSDDETTGRAASPFILDSDGGYSIIESPVPSARTSKVVQHAITKAITNNLFGDEDDTEAEDEHQKDNSHEEALKVEHLDDGLIETVEPVPIMDRIKAFQKDPEKMEVDQVVKPLKARPVSKAFDLFESRGIMIAQAPTNIADIQGGSTEGKEASEQRVEEFVCDDDSEQDPFEVVRRNSTEPLPSFKRTSGPLNRRSPSRRKSRGSTGDEEEETPSEDIPVPVKHNKMSEDLDLIMETPSNNNQENEADGDMNHNHPKPRVAFLELTNNREEIEKRGSPDMSPSRSPSNSRKPFIPLLDLSTLHQHVDSTDPILATKGHSVSYLRAKNQVNGDDVMVSPRSHKLKKNKTSVHNNTDFPPSPPVDQDLYRKHSTGSIDDDFSVKHKQIIKKIQAIKKKIKHFEESFEQEQGFKPSHADKISRVEVKKWLADLTKAKKDLRKLKEEAEMGSRSRHGSGASSSGERMDPPDLPPSMEQTLILILRKLKEKRRENQRPEDIELMNRDQVQEEKLAVQKALLHFESIHGRPKSKEDKDLMRPLYDRYRQIKRLITKPMSPREKMELQTVPEDGPIDLIDPVGSKFVSRNPIILPRVDMEEEEQIDDILGTMDFAVTRDFSVLRDNGRTNVLDHKNGHSPKVKRKLNIEEESEETTEANLHEMNLSQLQDELFNSKSDKKRLRRLLRNFEEDFILRTGRKVQRDDREPLQTEYHEYKQIKAKLKLLDALISKYQPSSDL</sequence>
<dbReference type="PANTHER" id="PTHR15904">
    <property type="entry name" value="FAM13"/>
    <property type="match status" value="1"/>
</dbReference>
<dbReference type="SMART" id="SM00324">
    <property type="entry name" value="RhoGAP"/>
    <property type="match status" value="1"/>
</dbReference>
<keyword evidence="5" id="KW-1185">Reference proteome</keyword>
<feature type="compositionally biased region" description="Basic and acidic residues" evidence="2">
    <location>
        <begin position="418"/>
        <end position="427"/>
    </location>
</feature>
<feature type="region of interest" description="Disordered" evidence="2">
    <location>
        <begin position="797"/>
        <end position="827"/>
    </location>
</feature>
<evidence type="ECO:0000259" key="3">
    <source>
        <dbReference type="PROSITE" id="PS50238"/>
    </source>
</evidence>
<dbReference type="PROSITE" id="PS50238">
    <property type="entry name" value="RHOGAP"/>
    <property type="match status" value="1"/>
</dbReference>
<feature type="compositionally biased region" description="Acidic residues" evidence="2">
    <location>
        <begin position="517"/>
        <end position="527"/>
    </location>
</feature>
<evidence type="ECO:0000313" key="5">
    <source>
        <dbReference type="Proteomes" id="UP000683360"/>
    </source>
</evidence>
<dbReference type="Pfam" id="PF26116">
    <property type="entry name" value="FAM13A"/>
    <property type="match status" value="1"/>
</dbReference>
<feature type="domain" description="Rho-GAP" evidence="3">
    <location>
        <begin position="80"/>
        <end position="271"/>
    </location>
</feature>
<reference evidence="4" key="1">
    <citation type="submission" date="2021-03" db="EMBL/GenBank/DDBJ databases">
        <authorList>
            <person name="Bekaert M."/>
        </authorList>
    </citation>
    <scope>NUCLEOTIDE SEQUENCE</scope>
</reference>
<feature type="region of interest" description="Disordered" evidence="2">
    <location>
        <begin position="498"/>
        <end position="584"/>
    </location>
</feature>
<evidence type="ECO:0000256" key="2">
    <source>
        <dbReference type="SAM" id="MobiDB-lite"/>
    </source>
</evidence>
<name>A0A8S3UBV4_MYTED</name>
<organism evidence="4 5">
    <name type="scientific">Mytilus edulis</name>
    <name type="common">Blue mussel</name>
    <dbReference type="NCBI Taxonomy" id="6550"/>
    <lineage>
        <taxon>Eukaryota</taxon>
        <taxon>Metazoa</taxon>
        <taxon>Spiralia</taxon>
        <taxon>Lophotrochozoa</taxon>
        <taxon>Mollusca</taxon>
        <taxon>Bivalvia</taxon>
        <taxon>Autobranchia</taxon>
        <taxon>Pteriomorphia</taxon>
        <taxon>Mytilida</taxon>
        <taxon>Mytiloidea</taxon>
        <taxon>Mytilidae</taxon>
        <taxon>Mytilinae</taxon>
        <taxon>Mytilus</taxon>
    </lineage>
</organism>
<dbReference type="InterPro" id="IPR059029">
    <property type="entry name" value="FAM13A_dom"/>
</dbReference>
<dbReference type="Gene3D" id="1.10.555.10">
    <property type="entry name" value="Rho GTPase activation protein"/>
    <property type="match status" value="1"/>
</dbReference>
<feature type="region of interest" description="Disordered" evidence="2">
    <location>
        <begin position="405"/>
        <end position="427"/>
    </location>
</feature>
<feature type="compositionally biased region" description="Polar residues" evidence="2">
    <location>
        <begin position="26"/>
        <end position="47"/>
    </location>
</feature>
<evidence type="ECO:0000256" key="1">
    <source>
        <dbReference type="ARBA" id="ARBA00007549"/>
    </source>
</evidence>
<feature type="region of interest" description="Disordered" evidence="2">
    <location>
        <begin position="26"/>
        <end position="54"/>
    </location>
</feature>
<dbReference type="SUPFAM" id="SSF48350">
    <property type="entry name" value="GTPase activation domain, GAP"/>
    <property type="match status" value="1"/>
</dbReference>
<dbReference type="InterPro" id="IPR000198">
    <property type="entry name" value="RhoGAP_dom"/>
</dbReference>
<evidence type="ECO:0000313" key="4">
    <source>
        <dbReference type="EMBL" id="CAG2239940.1"/>
    </source>
</evidence>
<dbReference type="Proteomes" id="UP000683360">
    <property type="component" value="Unassembled WGS sequence"/>
</dbReference>
<accession>A0A8S3UBV4</accession>
<dbReference type="CDD" id="cd00159">
    <property type="entry name" value="RhoGAP"/>
    <property type="match status" value="1"/>
</dbReference>
<feature type="region of interest" description="Disordered" evidence="2">
    <location>
        <begin position="629"/>
        <end position="649"/>
    </location>
</feature>
<dbReference type="PANTHER" id="PTHR15904:SF17">
    <property type="entry name" value="RHO-GAP DOMAIN-CONTAINING PROTEIN"/>
    <property type="match status" value="1"/>
</dbReference>
<feature type="compositionally biased region" description="Low complexity" evidence="2">
    <location>
        <begin position="635"/>
        <end position="649"/>
    </location>
</feature>
<feature type="compositionally biased region" description="Acidic residues" evidence="2">
    <location>
        <begin position="408"/>
        <end position="417"/>
    </location>
</feature>
<dbReference type="EMBL" id="CAJPWZ010002543">
    <property type="protein sequence ID" value="CAG2239940.1"/>
    <property type="molecule type" value="Genomic_DNA"/>
</dbReference>
<comment type="caution">
    <text evidence="4">The sequence shown here is derived from an EMBL/GenBank/DDBJ whole genome shotgun (WGS) entry which is preliminary data.</text>
</comment>
<dbReference type="InterPro" id="IPR008936">
    <property type="entry name" value="Rho_GTPase_activation_prot"/>
</dbReference>